<evidence type="ECO:0000313" key="1">
    <source>
        <dbReference type="EMBL" id="RNA27810.1"/>
    </source>
</evidence>
<organism evidence="1 2">
    <name type="scientific">Brachionus plicatilis</name>
    <name type="common">Marine rotifer</name>
    <name type="synonym">Brachionus muelleri</name>
    <dbReference type="NCBI Taxonomy" id="10195"/>
    <lineage>
        <taxon>Eukaryota</taxon>
        <taxon>Metazoa</taxon>
        <taxon>Spiralia</taxon>
        <taxon>Gnathifera</taxon>
        <taxon>Rotifera</taxon>
        <taxon>Eurotatoria</taxon>
        <taxon>Monogononta</taxon>
        <taxon>Pseudotrocha</taxon>
        <taxon>Ploima</taxon>
        <taxon>Brachionidae</taxon>
        <taxon>Brachionus</taxon>
    </lineage>
</organism>
<sequence length="110" mass="12988">MIEIARTLYFVNTQFFSINKLDSERENFSLSISTICNYIKSISKLHRKSVVLFKFFPTNAMLDRIKTNCMIQKNQKIKSDKASLLKLFVFSNLKKIKKQALMDQNMFCKF</sequence>
<dbReference type="AlphaFoldDB" id="A0A3M7RWK0"/>
<name>A0A3M7RWK0_BRAPC</name>
<keyword evidence="2" id="KW-1185">Reference proteome</keyword>
<gene>
    <name evidence="1" type="ORF">BpHYR1_001417</name>
</gene>
<proteinExistence type="predicted"/>
<dbReference type="Proteomes" id="UP000276133">
    <property type="component" value="Unassembled WGS sequence"/>
</dbReference>
<protein>
    <submittedName>
        <fullName evidence="1">Uncharacterized protein</fullName>
    </submittedName>
</protein>
<dbReference type="EMBL" id="REGN01002490">
    <property type="protein sequence ID" value="RNA27810.1"/>
    <property type="molecule type" value="Genomic_DNA"/>
</dbReference>
<comment type="caution">
    <text evidence="1">The sequence shown here is derived from an EMBL/GenBank/DDBJ whole genome shotgun (WGS) entry which is preliminary data.</text>
</comment>
<evidence type="ECO:0000313" key="2">
    <source>
        <dbReference type="Proteomes" id="UP000276133"/>
    </source>
</evidence>
<accession>A0A3M7RWK0</accession>
<reference evidence="1 2" key="1">
    <citation type="journal article" date="2018" name="Sci. Rep.">
        <title>Genomic signatures of local adaptation to the degree of environmental predictability in rotifers.</title>
        <authorList>
            <person name="Franch-Gras L."/>
            <person name="Hahn C."/>
            <person name="Garcia-Roger E.M."/>
            <person name="Carmona M.J."/>
            <person name="Serra M."/>
            <person name="Gomez A."/>
        </authorList>
    </citation>
    <scope>NUCLEOTIDE SEQUENCE [LARGE SCALE GENOMIC DNA]</scope>
    <source>
        <strain evidence="1">HYR1</strain>
    </source>
</reference>